<proteinExistence type="predicted"/>
<dbReference type="AlphaFoldDB" id="A0AAJ6QQ77"/>
<reference evidence="2" key="1">
    <citation type="submission" date="2025-08" db="UniProtKB">
        <authorList>
            <consortium name="RefSeq"/>
        </authorList>
    </citation>
    <scope>IDENTIFICATION</scope>
</reference>
<evidence type="ECO:0000313" key="2">
    <source>
        <dbReference type="RefSeq" id="XP_003740491.1"/>
    </source>
</evidence>
<protein>
    <submittedName>
        <fullName evidence="2">Transmembrane protein 68-like</fullName>
    </submittedName>
</protein>
<keyword evidence="1" id="KW-1185">Reference proteome</keyword>
<dbReference type="RefSeq" id="XP_003740491.1">
    <property type="nucleotide sequence ID" value="XM_003740443.1"/>
</dbReference>
<dbReference type="Proteomes" id="UP000694867">
    <property type="component" value="Unplaced"/>
</dbReference>
<dbReference type="GO" id="GO:0016020">
    <property type="term" value="C:membrane"/>
    <property type="evidence" value="ECO:0007669"/>
    <property type="project" value="TreeGrafter"/>
</dbReference>
<sequence>MPFLMSYVGLKEGRSVGGCADLFDLTSDRQSFEDSLRNGGLSLVAPGGAYESVFSKNYELEWQSRYGFARVAKATGVPVIPMFTTNLQHAMPLAEFVKSDAMKKWYAITKRPLILPKTYLPVKMRTFLGEPLHCGPDEEPAMFAQR</sequence>
<dbReference type="PANTHER" id="PTHR22753:SF14">
    <property type="entry name" value="MONOACYLGLYCEROL_DIACYLGLYCEROL O-ACYLTRANSFERASE"/>
    <property type="match status" value="1"/>
</dbReference>
<dbReference type="KEGG" id="goe:100905906"/>
<gene>
    <name evidence="2" type="primary">LOC100905906</name>
</gene>
<dbReference type="PANTHER" id="PTHR22753">
    <property type="entry name" value="TRANSMEMBRANE PROTEIN 68"/>
    <property type="match status" value="1"/>
</dbReference>
<evidence type="ECO:0000313" key="1">
    <source>
        <dbReference type="Proteomes" id="UP000694867"/>
    </source>
</evidence>
<name>A0AAJ6QQ77_9ACAR</name>
<dbReference type="GeneID" id="100905906"/>
<accession>A0AAJ6QQ77</accession>
<feature type="non-terminal residue" evidence="2">
    <location>
        <position position="146"/>
    </location>
</feature>
<organism evidence="1 2">
    <name type="scientific">Galendromus occidentalis</name>
    <name type="common">western predatory mite</name>
    <dbReference type="NCBI Taxonomy" id="34638"/>
    <lineage>
        <taxon>Eukaryota</taxon>
        <taxon>Metazoa</taxon>
        <taxon>Ecdysozoa</taxon>
        <taxon>Arthropoda</taxon>
        <taxon>Chelicerata</taxon>
        <taxon>Arachnida</taxon>
        <taxon>Acari</taxon>
        <taxon>Parasitiformes</taxon>
        <taxon>Mesostigmata</taxon>
        <taxon>Gamasina</taxon>
        <taxon>Phytoseioidea</taxon>
        <taxon>Phytoseiidae</taxon>
        <taxon>Typhlodrominae</taxon>
        <taxon>Galendromus</taxon>
    </lineage>
</organism>